<dbReference type="CDD" id="cd01283">
    <property type="entry name" value="cytidine_deaminase"/>
    <property type="match status" value="1"/>
</dbReference>
<evidence type="ECO:0000256" key="5">
    <source>
        <dbReference type="ARBA" id="ARBA00018266"/>
    </source>
</evidence>
<evidence type="ECO:0000256" key="8">
    <source>
        <dbReference type="ARBA" id="ARBA00022833"/>
    </source>
</evidence>
<feature type="binding site" evidence="14">
    <location>
        <position position="112"/>
    </location>
    <ligand>
        <name>Zn(2+)</name>
        <dbReference type="ChEBI" id="CHEBI:29105"/>
        <note>catalytic</note>
    </ligand>
</feature>
<organism evidence="17 18">
    <name type="scientific">Bizionia myxarmorum</name>
    <dbReference type="NCBI Taxonomy" id="291186"/>
    <lineage>
        <taxon>Bacteria</taxon>
        <taxon>Pseudomonadati</taxon>
        <taxon>Bacteroidota</taxon>
        <taxon>Flavobacteriia</taxon>
        <taxon>Flavobacteriales</taxon>
        <taxon>Flavobacteriaceae</taxon>
        <taxon>Bizionia</taxon>
    </lineage>
</organism>
<dbReference type="GO" id="GO:0008270">
    <property type="term" value="F:zinc ion binding"/>
    <property type="evidence" value="ECO:0007669"/>
    <property type="project" value="UniProtKB-UniRule"/>
</dbReference>
<evidence type="ECO:0000256" key="6">
    <source>
        <dbReference type="ARBA" id="ARBA00022723"/>
    </source>
</evidence>
<evidence type="ECO:0000313" key="17">
    <source>
        <dbReference type="EMBL" id="TYB79411.1"/>
    </source>
</evidence>
<proteinExistence type="inferred from homology"/>
<evidence type="ECO:0000313" key="18">
    <source>
        <dbReference type="Proteomes" id="UP000323720"/>
    </source>
</evidence>
<dbReference type="GO" id="GO:0004126">
    <property type="term" value="F:cytidine deaminase activity"/>
    <property type="evidence" value="ECO:0007669"/>
    <property type="project" value="UniProtKB-UniRule"/>
</dbReference>
<dbReference type="PANTHER" id="PTHR11644:SF2">
    <property type="entry name" value="CYTIDINE DEAMINASE"/>
    <property type="match status" value="1"/>
</dbReference>
<evidence type="ECO:0000256" key="10">
    <source>
        <dbReference type="ARBA" id="ARBA00049252"/>
    </source>
</evidence>
<feature type="binding site" evidence="13">
    <location>
        <begin position="62"/>
        <end position="68"/>
    </location>
    <ligand>
        <name>substrate</name>
    </ligand>
</feature>
<comment type="similarity">
    <text evidence="3 15">Belongs to the cytidine and deoxycytidylate deaminase family.</text>
</comment>
<dbReference type="PROSITE" id="PS51747">
    <property type="entry name" value="CYT_DCMP_DEAMINASES_2"/>
    <property type="match status" value="1"/>
</dbReference>
<dbReference type="NCBIfam" id="TIGR01354">
    <property type="entry name" value="cyt_deam_tetra"/>
    <property type="match status" value="1"/>
</dbReference>
<evidence type="ECO:0000256" key="4">
    <source>
        <dbReference type="ARBA" id="ARBA00012783"/>
    </source>
</evidence>
<feature type="domain" description="CMP/dCMP-type deaminase" evidence="16">
    <location>
        <begin position="21"/>
        <end position="158"/>
    </location>
</feature>
<sequence length="160" mass="17497">MKEVKIETILQVYDNYDELPEDIAALMTQATEARSKAYSPYSNFSVGAAILLDNDEVITGSNQENASYPSGLCAERTAIYYAGSQYPDAKIIRMAVIAGSNVKHTMTPIPPCGACRQAIAEYEVKQNTPIEIYFMGETGKVVKSDSLANILPLIFDKSSL</sequence>
<dbReference type="GO" id="GO:0005829">
    <property type="term" value="C:cytosol"/>
    <property type="evidence" value="ECO:0007669"/>
    <property type="project" value="TreeGrafter"/>
</dbReference>
<evidence type="ECO:0000256" key="7">
    <source>
        <dbReference type="ARBA" id="ARBA00022801"/>
    </source>
</evidence>
<evidence type="ECO:0000256" key="2">
    <source>
        <dbReference type="ARBA" id="ARBA00003949"/>
    </source>
</evidence>
<evidence type="ECO:0000256" key="3">
    <source>
        <dbReference type="ARBA" id="ARBA00006576"/>
    </source>
</evidence>
<dbReference type="RefSeq" id="WP_148403143.1">
    <property type="nucleotide sequence ID" value="NZ_VSKK01000001.1"/>
</dbReference>
<dbReference type="GO" id="GO:0072527">
    <property type="term" value="P:pyrimidine-containing compound metabolic process"/>
    <property type="evidence" value="ECO:0007669"/>
    <property type="project" value="UniProtKB-ARBA"/>
</dbReference>
<dbReference type="SUPFAM" id="SSF53927">
    <property type="entry name" value="Cytidine deaminase-like"/>
    <property type="match status" value="1"/>
</dbReference>
<evidence type="ECO:0000256" key="15">
    <source>
        <dbReference type="RuleBase" id="RU364006"/>
    </source>
</evidence>
<gene>
    <name evidence="17" type="primary">cdd</name>
    <name evidence="17" type="ORF">ES674_06500</name>
</gene>
<dbReference type="EMBL" id="VSKK01000001">
    <property type="protein sequence ID" value="TYB79411.1"/>
    <property type="molecule type" value="Genomic_DNA"/>
</dbReference>
<keyword evidence="8 14" id="KW-0862">Zinc</keyword>
<evidence type="ECO:0000259" key="16">
    <source>
        <dbReference type="PROSITE" id="PS51747"/>
    </source>
</evidence>
<dbReference type="InterPro" id="IPR002125">
    <property type="entry name" value="CMP_dCMP_dom"/>
</dbReference>
<dbReference type="GO" id="GO:0055086">
    <property type="term" value="P:nucleobase-containing small molecule metabolic process"/>
    <property type="evidence" value="ECO:0007669"/>
    <property type="project" value="UniProtKB-ARBA"/>
</dbReference>
<feature type="binding site" evidence="14">
    <location>
        <position position="115"/>
    </location>
    <ligand>
        <name>Zn(2+)</name>
        <dbReference type="ChEBI" id="CHEBI:29105"/>
        <note>catalytic</note>
    </ligand>
</feature>
<keyword evidence="7 15" id="KW-0378">Hydrolase</keyword>
<protein>
    <recommendedName>
        <fullName evidence="5 15">Cytidine deaminase</fullName>
        <ecNumber evidence="4 15">3.5.4.5</ecNumber>
    </recommendedName>
    <alternativeName>
        <fullName evidence="9 15">Cytidine aminohydrolase</fullName>
    </alternativeName>
</protein>
<dbReference type="InterPro" id="IPR016192">
    <property type="entry name" value="APOBEC/CMP_deaminase_Zn-bd"/>
</dbReference>
<evidence type="ECO:0000256" key="12">
    <source>
        <dbReference type="PIRSR" id="PIRSR606262-1"/>
    </source>
</evidence>
<dbReference type="InterPro" id="IPR016193">
    <property type="entry name" value="Cytidine_deaminase-like"/>
</dbReference>
<dbReference type="EC" id="3.5.4.5" evidence="4 15"/>
<evidence type="ECO:0000256" key="9">
    <source>
        <dbReference type="ARBA" id="ARBA00032005"/>
    </source>
</evidence>
<dbReference type="Pfam" id="PF00383">
    <property type="entry name" value="dCMP_cyt_deam_1"/>
    <property type="match status" value="1"/>
</dbReference>
<dbReference type="PANTHER" id="PTHR11644">
    <property type="entry name" value="CYTIDINE DEAMINASE"/>
    <property type="match status" value="1"/>
</dbReference>
<keyword evidence="6 14" id="KW-0479">Metal-binding</keyword>
<evidence type="ECO:0000256" key="14">
    <source>
        <dbReference type="PIRSR" id="PIRSR606262-3"/>
    </source>
</evidence>
<accession>A0A5D0REP8</accession>
<evidence type="ECO:0000256" key="13">
    <source>
        <dbReference type="PIRSR" id="PIRSR606262-2"/>
    </source>
</evidence>
<dbReference type="PROSITE" id="PS00903">
    <property type="entry name" value="CYT_DCMP_DEAMINASES_1"/>
    <property type="match status" value="1"/>
</dbReference>
<feature type="binding site" evidence="14">
    <location>
        <position position="73"/>
    </location>
    <ligand>
        <name>Zn(2+)</name>
        <dbReference type="ChEBI" id="CHEBI:29105"/>
        <note>catalytic</note>
    </ligand>
</feature>
<comment type="catalytic activity">
    <reaction evidence="11 15">
        <text>cytidine + H2O + H(+) = uridine + NH4(+)</text>
        <dbReference type="Rhea" id="RHEA:16069"/>
        <dbReference type="ChEBI" id="CHEBI:15377"/>
        <dbReference type="ChEBI" id="CHEBI:15378"/>
        <dbReference type="ChEBI" id="CHEBI:16704"/>
        <dbReference type="ChEBI" id="CHEBI:17562"/>
        <dbReference type="ChEBI" id="CHEBI:28938"/>
        <dbReference type="EC" id="3.5.4.5"/>
    </reaction>
</comment>
<comment type="caution">
    <text evidence="17">The sequence shown here is derived from an EMBL/GenBank/DDBJ whole genome shotgun (WGS) entry which is preliminary data.</text>
</comment>
<reference evidence="17 18" key="1">
    <citation type="submission" date="2019-08" db="EMBL/GenBank/DDBJ databases">
        <title>Genomes of Antarctic Bizionia species.</title>
        <authorList>
            <person name="Bowman J.P."/>
        </authorList>
    </citation>
    <scope>NUCLEOTIDE SEQUENCE [LARGE SCALE GENOMIC DNA]</scope>
    <source>
        <strain evidence="17 18">ADA-4</strain>
    </source>
</reference>
<keyword evidence="18" id="KW-1185">Reference proteome</keyword>
<dbReference type="AlphaFoldDB" id="A0A5D0REP8"/>
<name>A0A5D0REP8_9FLAO</name>
<comment type="cofactor">
    <cofactor evidence="1 14 15">
        <name>Zn(2+)</name>
        <dbReference type="ChEBI" id="CHEBI:29105"/>
    </cofactor>
</comment>
<dbReference type="OrthoDB" id="9795347at2"/>
<comment type="catalytic activity">
    <reaction evidence="10 15">
        <text>2'-deoxycytidine + H2O + H(+) = 2'-deoxyuridine + NH4(+)</text>
        <dbReference type="Rhea" id="RHEA:13433"/>
        <dbReference type="ChEBI" id="CHEBI:15377"/>
        <dbReference type="ChEBI" id="CHEBI:15378"/>
        <dbReference type="ChEBI" id="CHEBI:15698"/>
        <dbReference type="ChEBI" id="CHEBI:16450"/>
        <dbReference type="ChEBI" id="CHEBI:28938"/>
        <dbReference type="EC" id="3.5.4.5"/>
    </reaction>
</comment>
<feature type="active site" description="Proton donor" evidence="12">
    <location>
        <position position="75"/>
    </location>
</feature>
<dbReference type="Proteomes" id="UP000323720">
    <property type="component" value="Unassembled WGS sequence"/>
</dbReference>
<dbReference type="GO" id="GO:0042802">
    <property type="term" value="F:identical protein binding"/>
    <property type="evidence" value="ECO:0007669"/>
    <property type="project" value="UniProtKB-ARBA"/>
</dbReference>
<evidence type="ECO:0000256" key="11">
    <source>
        <dbReference type="ARBA" id="ARBA00049558"/>
    </source>
</evidence>
<comment type="function">
    <text evidence="2 15">This enzyme scavenges exogenous and endogenous cytidine and 2'-deoxycytidine for UMP synthesis.</text>
</comment>
<dbReference type="NCBIfam" id="NF004064">
    <property type="entry name" value="PRK05578.1"/>
    <property type="match status" value="1"/>
</dbReference>
<dbReference type="InterPro" id="IPR006262">
    <property type="entry name" value="Cyt_deam_tetra"/>
</dbReference>
<dbReference type="InterPro" id="IPR050202">
    <property type="entry name" value="Cyt/Deoxycyt_deaminase"/>
</dbReference>
<dbReference type="Gene3D" id="3.40.140.10">
    <property type="entry name" value="Cytidine Deaminase, domain 2"/>
    <property type="match status" value="1"/>
</dbReference>
<evidence type="ECO:0000256" key="1">
    <source>
        <dbReference type="ARBA" id="ARBA00001947"/>
    </source>
</evidence>